<evidence type="ECO:0000313" key="3">
    <source>
        <dbReference type="EMBL" id="KAG4419324.1"/>
    </source>
</evidence>
<feature type="compositionally biased region" description="Polar residues" evidence="1">
    <location>
        <begin position="1"/>
        <end position="11"/>
    </location>
</feature>
<dbReference type="Proteomes" id="UP000664132">
    <property type="component" value="Unassembled WGS sequence"/>
</dbReference>
<feature type="region of interest" description="Disordered" evidence="1">
    <location>
        <begin position="1"/>
        <end position="46"/>
    </location>
</feature>
<comment type="caution">
    <text evidence="3">The sequence shown here is derived from an EMBL/GenBank/DDBJ whole genome shotgun (WGS) entry which is preliminary data.</text>
</comment>
<protein>
    <recommendedName>
        <fullName evidence="2">SET domain-containing protein</fullName>
    </recommendedName>
</protein>
<organism evidence="3 4">
    <name type="scientific">Cadophora malorum</name>
    <dbReference type="NCBI Taxonomy" id="108018"/>
    <lineage>
        <taxon>Eukaryota</taxon>
        <taxon>Fungi</taxon>
        <taxon>Dikarya</taxon>
        <taxon>Ascomycota</taxon>
        <taxon>Pezizomycotina</taxon>
        <taxon>Leotiomycetes</taxon>
        <taxon>Helotiales</taxon>
        <taxon>Ploettnerulaceae</taxon>
        <taxon>Cadophora</taxon>
    </lineage>
</organism>
<dbReference type="SMART" id="SM00317">
    <property type="entry name" value="SET"/>
    <property type="match status" value="1"/>
</dbReference>
<sequence length="403" mass="45248">MSDDSSSQNVDHVNKTESENNKPSHTTKAERPKRKKGNVKKAKAEARLKAEEESRLLDELAALTVKAKQEEQAQKLVTIPLMLYRIQSLIASSLIAPPGLLFKFDHSTDRGGIGVFALQDIKAGTEILAEEAILKGTNEHICKEALFKVLSDDKKKRVMFLYHHCNCKVPLCTETRLAQIHEINSYGAPSGPTLYGVAARFNHNCLPSIARGVSKEEFMVFRAARDIKKGEELTVNYTMISGPTKTRRGYLLEKFNFLCKCHSCKNNMVCTESDVEQVSLPKGVEPTTPVIGRFTKEEAAAFADVEAWFDDVQKGMVTIQRAQYDYMAKHVVAQDPRVLDRKGRGFLAKRTLAFIVQYLKLNNKFGLDDTVFDGFHVRNAEQLAEVTEENFGVIMEELADSQR</sequence>
<evidence type="ECO:0000256" key="1">
    <source>
        <dbReference type="SAM" id="MobiDB-lite"/>
    </source>
</evidence>
<dbReference type="PANTHER" id="PTHR12197:SF251">
    <property type="entry name" value="EG:BACR7C10.4 PROTEIN"/>
    <property type="match status" value="1"/>
</dbReference>
<feature type="compositionally biased region" description="Basic and acidic residues" evidence="1">
    <location>
        <begin position="12"/>
        <end position="30"/>
    </location>
</feature>
<name>A0A8H7WAY6_9HELO</name>
<reference evidence="3" key="1">
    <citation type="submission" date="2021-02" db="EMBL/GenBank/DDBJ databases">
        <title>Genome sequence Cadophora malorum strain M34.</title>
        <authorList>
            <person name="Stefanovic E."/>
            <person name="Vu D."/>
            <person name="Scully C."/>
            <person name="Dijksterhuis J."/>
            <person name="Roader J."/>
            <person name="Houbraken J."/>
        </authorList>
    </citation>
    <scope>NUCLEOTIDE SEQUENCE</scope>
    <source>
        <strain evidence="3">M34</strain>
    </source>
</reference>
<dbReference type="InterPro" id="IPR050869">
    <property type="entry name" value="H3K4_H4K5_MeTrfase"/>
</dbReference>
<accession>A0A8H7WAY6</accession>
<dbReference type="GO" id="GO:0005634">
    <property type="term" value="C:nucleus"/>
    <property type="evidence" value="ECO:0007669"/>
    <property type="project" value="TreeGrafter"/>
</dbReference>
<dbReference type="Pfam" id="PF00856">
    <property type="entry name" value="SET"/>
    <property type="match status" value="1"/>
</dbReference>
<gene>
    <name evidence="3" type="ORF">IFR04_007558</name>
</gene>
<dbReference type="OrthoDB" id="265717at2759"/>
<feature type="compositionally biased region" description="Basic residues" evidence="1">
    <location>
        <begin position="31"/>
        <end position="41"/>
    </location>
</feature>
<dbReference type="AlphaFoldDB" id="A0A8H7WAY6"/>
<keyword evidence="4" id="KW-1185">Reference proteome</keyword>
<dbReference type="PANTHER" id="PTHR12197">
    <property type="entry name" value="HISTONE-LYSINE N-METHYLTRANSFERASE SMYD"/>
    <property type="match status" value="1"/>
</dbReference>
<dbReference type="EMBL" id="JAFJYH010000108">
    <property type="protein sequence ID" value="KAG4419324.1"/>
    <property type="molecule type" value="Genomic_DNA"/>
</dbReference>
<dbReference type="CDD" id="cd20071">
    <property type="entry name" value="SET_SMYD"/>
    <property type="match status" value="1"/>
</dbReference>
<evidence type="ECO:0000259" key="2">
    <source>
        <dbReference type="PROSITE" id="PS50280"/>
    </source>
</evidence>
<feature type="domain" description="SET" evidence="2">
    <location>
        <begin position="98"/>
        <end position="238"/>
    </location>
</feature>
<dbReference type="SUPFAM" id="SSF82199">
    <property type="entry name" value="SET domain"/>
    <property type="match status" value="1"/>
</dbReference>
<dbReference type="Gene3D" id="2.170.270.10">
    <property type="entry name" value="SET domain"/>
    <property type="match status" value="1"/>
</dbReference>
<dbReference type="PROSITE" id="PS50280">
    <property type="entry name" value="SET"/>
    <property type="match status" value="1"/>
</dbReference>
<proteinExistence type="predicted"/>
<dbReference type="InterPro" id="IPR001214">
    <property type="entry name" value="SET_dom"/>
</dbReference>
<evidence type="ECO:0000313" key="4">
    <source>
        <dbReference type="Proteomes" id="UP000664132"/>
    </source>
</evidence>
<dbReference type="InterPro" id="IPR046341">
    <property type="entry name" value="SET_dom_sf"/>
</dbReference>